<comment type="caution">
    <text evidence="1">The sequence shown here is derived from an EMBL/GenBank/DDBJ whole genome shotgun (WGS) entry which is preliminary data.</text>
</comment>
<dbReference type="GO" id="GO:0003676">
    <property type="term" value="F:nucleic acid binding"/>
    <property type="evidence" value="ECO:0007669"/>
    <property type="project" value="InterPro"/>
</dbReference>
<evidence type="ECO:0000313" key="2">
    <source>
        <dbReference type="Proteomes" id="UP001302602"/>
    </source>
</evidence>
<organism evidence="1 2">
    <name type="scientific">Parathielavia appendiculata</name>
    <dbReference type="NCBI Taxonomy" id="2587402"/>
    <lineage>
        <taxon>Eukaryota</taxon>
        <taxon>Fungi</taxon>
        <taxon>Dikarya</taxon>
        <taxon>Ascomycota</taxon>
        <taxon>Pezizomycotina</taxon>
        <taxon>Sordariomycetes</taxon>
        <taxon>Sordariomycetidae</taxon>
        <taxon>Sordariales</taxon>
        <taxon>Chaetomiaceae</taxon>
        <taxon>Parathielavia</taxon>
    </lineage>
</organism>
<sequence length="240" mass="27055">MSAGRSDGTKQLTTEQRQRVRVLYFDTAKSQAEISRITGYTKAHIRTAICARDAGAHRGTSRPRTLTPDKKARRMGFLELSKIIVARPKILWTDETWVTGSPHREQYITRRPGEESDPTCIGKINAETYGVYTIPVIHGSVQLYKEQLSKNPILMQDGAPGHTATEIKEDLRERGITMMEWPPFSSDLNPIDLYSLEEKPTYNKSICQGPLPDNYLKELLASMLDRCKAVIAAKGILTEY</sequence>
<protein>
    <submittedName>
        <fullName evidence="1">Uncharacterized protein</fullName>
    </submittedName>
</protein>
<evidence type="ECO:0000313" key="1">
    <source>
        <dbReference type="EMBL" id="KAK4120555.1"/>
    </source>
</evidence>
<dbReference type="InterPro" id="IPR036397">
    <property type="entry name" value="RNaseH_sf"/>
</dbReference>
<gene>
    <name evidence="1" type="ORF">N657DRAFT_658449</name>
</gene>
<dbReference type="AlphaFoldDB" id="A0AAN6TTP4"/>
<proteinExistence type="predicted"/>
<accession>A0AAN6TTP4</accession>
<reference evidence="1" key="2">
    <citation type="submission" date="2023-05" db="EMBL/GenBank/DDBJ databases">
        <authorList>
            <consortium name="Lawrence Berkeley National Laboratory"/>
            <person name="Steindorff A."/>
            <person name="Hensen N."/>
            <person name="Bonometti L."/>
            <person name="Westerberg I."/>
            <person name="Brannstrom I.O."/>
            <person name="Guillou S."/>
            <person name="Cros-Aarteil S."/>
            <person name="Calhoun S."/>
            <person name="Haridas S."/>
            <person name="Kuo A."/>
            <person name="Mondo S."/>
            <person name="Pangilinan J."/>
            <person name="Riley R."/>
            <person name="Labutti K."/>
            <person name="Andreopoulos B."/>
            <person name="Lipzen A."/>
            <person name="Chen C."/>
            <person name="Yanf M."/>
            <person name="Daum C."/>
            <person name="Ng V."/>
            <person name="Clum A."/>
            <person name="Ohm R."/>
            <person name="Martin F."/>
            <person name="Silar P."/>
            <person name="Natvig D."/>
            <person name="Lalanne C."/>
            <person name="Gautier V."/>
            <person name="Ament-Velasquez S.L."/>
            <person name="Kruys A."/>
            <person name="Hutchinson M.I."/>
            <person name="Powell A.J."/>
            <person name="Barry K."/>
            <person name="Miller A.N."/>
            <person name="Grigoriev I.V."/>
            <person name="Debuchy R."/>
            <person name="Gladieux P."/>
            <person name="Thoren M.H."/>
            <person name="Johannesson H."/>
        </authorList>
    </citation>
    <scope>NUCLEOTIDE SEQUENCE</scope>
    <source>
        <strain evidence="1">CBS 731.68</strain>
    </source>
</reference>
<dbReference type="EMBL" id="MU853238">
    <property type="protein sequence ID" value="KAK4120555.1"/>
    <property type="molecule type" value="Genomic_DNA"/>
</dbReference>
<name>A0AAN6TTP4_9PEZI</name>
<keyword evidence="2" id="KW-1185">Reference proteome</keyword>
<reference evidence="1" key="1">
    <citation type="journal article" date="2023" name="Mol. Phylogenet. Evol.">
        <title>Genome-scale phylogeny and comparative genomics of the fungal order Sordariales.</title>
        <authorList>
            <person name="Hensen N."/>
            <person name="Bonometti L."/>
            <person name="Westerberg I."/>
            <person name="Brannstrom I.O."/>
            <person name="Guillou S."/>
            <person name="Cros-Aarteil S."/>
            <person name="Calhoun S."/>
            <person name="Haridas S."/>
            <person name="Kuo A."/>
            <person name="Mondo S."/>
            <person name="Pangilinan J."/>
            <person name="Riley R."/>
            <person name="LaButti K."/>
            <person name="Andreopoulos B."/>
            <person name="Lipzen A."/>
            <person name="Chen C."/>
            <person name="Yan M."/>
            <person name="Daum C."/>
            <person name="Ng V."/>
            <person name="Clum A."/>
            <person name="Steindorff A."/>
            <person name="Ohm R.A."/>
            <person name="Martin F."/>
            <person name="Silar P."/>
            <person name="Natvig D.O."/>
            <person name="Lalanne C."/>
            <person name="Gautier V."/>
            <person name="Ament-Velasquez S.L."/>
            <person name="Kruys A."/>
            <person name="Hutchinson M.I."/>
            <person name="Powell A.J."/>
            <person name="Barry K."/>
            <person name="Miller A.N."/>
            <person name="Grigoriev I.V."/>
            <person name="Debuchy R."/>
            <person name="Gladieux P."/>
            <person name="Hiltunen Thoren M."/>
            <person name="Johannesson H."/>
        </authorList>
    </citation>
    <scope>NUCLEOTIDE SEQUENCE</scope>
    <source>
        <strain evidence="1">CBS 731.68</strain>
    </source>
</reference>
<dbReference type="GeneID" id="87831669"/>
<dbReference type="Gene3D" id="3.30.420.10">
    <property type="entry name" value="Ribonuclease H-like superfamily/Ribonuclease H"/>
    <property type="match status" value="1"/>
</dbReference>
<dbReference type="Proteomes" id="UP001302602">
    <property type="component" value="Unassembled WGS sequence"/>
</dbReference>
<dbReference type="RefSeq" id="XP_062644326.1">
    <property type="nucleotide sequence ID" value="XM_062794900.1"/>
</dbReference>